<sequence length="183" mass="20927">MSDSKFQRDEKVLIREQSSLISTDSEKPRRLYRGHRSSSFYIEDDKEILEIRARQRTFDGAFARGAMSDLGYGLMILRLFDKQFSPIGMVYTILSVLLTMVSFIRHRQSRHDFADCYQNQTWKHAMPTVGQEGTRVFGRPFTTGAWTVNAVAVIVASVEIATFVFIMQMDLADLPTEEGIVSK</sequence>
<keyword evidence="1" id="KW-0812">Transmembrane</keyword>
<proteinExistence type="predicted"/>
<protein>
    <recommendedName>
        <fullName evidence="4">DUF202 domain-containing protein</fullName>
    </recommendedName>
</protein>
<keyword evidence="3" id="KW-1185">Reference proteome</keyword>
<dbReference type="HOGENOM" id="CLU_107661_1_0_1"/>
<dbReference type="Proteomes" id="UP000006352">
    <property type="component" value="Unassembled WGS sequence"/>
</dbReference>
<dbReference type="OrthoDB" id="2555434at2759"/>
<dbReference type="PANTHER" id="PTHR38646">
    <property type="entry name" value="YALI0F00814P"/>
    <property type="match status" value="1"/>
</dbReference>
<dbReference type="InParanoid" id="J4H3Z7"/>
<gene>
    <name evidence="2" type="ORF">FIBRA_06274</name>
</gene>
<feature type="transmembrane region" description="Helical" evidence="1">
    <location>
        <begin position="145"/>
        <end position="167"/>
    </location>
</feature>
<dbReference type="PANTHER" id="PTHR38646:SF1">
    <property type="entry name" value="DUF202 DOMAIN-CONTAINING PROTEIN"/>
    <property type="match status" value="1"/>
</dbReference>
<dbReference type="EMBL" id="HE797141">
    <property type="protein sequence ID" value="CCM04114.1"/>
    <property type="molecule type" value="Genomic_DNA"/>
</dbReference>
<name>J4H3Z7_9APHY</name>
<dbReference type="RefSeq" id="XP_012183397.1">
    <property type="nucleotide sequence ID" value="XM_012328007.1"/>
</dbReference>
<organism evidence="2 3">
    <name type="scientific">Fibroporia radiculosa</name>
    <dbReference type="NCBI Taxonomy" id="599839"/>
    <lineage>
        <taxon>Eukaryota</taxon>
        <taxon>Fungi</taxon>
        <taxon>Dikarya</taxon>
        <taxon>Basidiomycota</taxon>
        <taxon>Agaricomycotina</taxon>
        <taxon>Agaricomycetes</taxon>
        <taxon>Polyporales</taxon>
        <taxon>Fibroporiaceae</taxon>
        <taxon>Fibroporia</taxon>
    </lineage>
</organism>
<accession>J4H3Z7</accession>
<feature type="transmembrane region" description="Helical" evidence="1">
    <location>
        <begin position="86"/>
        <end position="104"/>
    </location>
</feature>
<dbReference type="AlphaFoldDB" id="J4H3Z7"/>
<reference evidence="2 3" key="1">
    <citation type="journal article" date="2012" name="Appl. Environ. Microbiol.">
        <title>Short-read sequencing for genomic analysis of the brown rot fungus Fibroporia radiculosa.</title>
        <authorList>
            <person name="Tang J.D."/>
            <person name="Perkins A.D."/>
            <person name="Sonstegard T.S."/>
            <person name="Schroeder S.G."/>
            <person name="Burgess S.C."/>
            <person name="Diehl S.V."/>
        </authorList>
    </citation>
    <scope>NUCLEOTIDE SEQUENCE [LARGE SCALE GENOMIC DNA]</scope>
    <source>
        <strain evidence="2 3">TFFH 294</strain>
    </source>
</reference>
<dbReference type="GeneID" id="24099025"/>
<evidence type="ECO:0000256" key="1">
    <source>
        <dbReference type="SAM" id="Phobius"/>
    </source>
</evidence>
<feature type="transmembrane region" description="Helical" evidence="1">
    <location>
        <begin position="61"/>
        <end position="80"/>
    </location>
</feature>
<evidence type="ECO:0000313" key="3">
    <source>
        <dbReference type="Proteomes" id="UP000006352"/>
    </source>
</evidence>
<evidence type="ECO:0008006" key="4">
    <source>
        <dbReference type="Google" id="ProtNLM"/>
    </source>
</evidence>
<keyword evidence="1" id="KW-0472">Membrane</keyword>
<keyword evidence="1" id="KW-1133">Transmembrane helix</keyword>
<evidence type="ECO:0000313" key="2">
    <source>
        <dbReference type="EMBL" id="CCM04114.1"/>
    </source>
</evidence>